<organism evidence="1 2">
    <name type="scientific">Tepidanaerobacter acetatoxydans (strain DSM 21804 / JCM 16047 / Re1)</name>
    <dbReference type="NCBI Taxonomy" id="1209989"/>
    <lineage>
        <taxon>Bacteria</taxon>
        <taxon>Bacillati</taxon>
        <taxon>Bacillota</taxon>
        <taxon>Clostridia</taxon>
        <taxon>Thermosediminibacterales</taxon>
        <taxon>Tepidanaerobacteraceae</taxon>
        <taxon>Tepidanaerobacter</taxon>
    </lineage>
</organism>
<protein>
    <submittedName>
        <fullName evidence="1">Uncharacterized protein</fullName>
    </submittedName>
</protein>
<dbReference type="KEGG" id="tep:TepRe1_1945"/>
<reference evidence="2" key="1">
    <citation type="journal article" date="2013" name="Genome Announc.">
        <title>First genome sequence of a syntrophic acetate-oxidizing bacterium, Tepidanaerobacter acetatoxydans strain Re1.</title>
        <authorList>
            <person name="Manzoor S."/>
            <person name="Bongcam-Rudloff E."/>
            <person name="Schnurer A."/>
            <person name="Muller B."/>
        </authorList>
    </citation>
    <scope>NUCLEOTIDE SEQUENCE [LARGE SCALE GENOMIC DNA]</scope>
    <source>
        <strain evidence="2">Re1</strain>
    </source>
</reference>
<evidence type="ECO:0000313" key="1">
    <source>
        <dbReference type="EMBL" id="CCP26918.1"/>
    </source>
</evidence>
<evidence type="ECO:0000313" key="2">
    <source>
        <dbReference type="Proteomes" id="UP000010802"/>
    </source>
</evidence>
<dbReference type="AlphaFoldDB" id="F4LQS0"/>
<gene>
    <name evidence="1" type="ordered locus">TEPIRE1_2094</name>
</gene>
<dbReference type="eggNOG" id="ENOG502ZJTN">
    <property type="taxonomic scope" value="Bacteria"/>
</dbReference>
<dbReference type="PATRIC" id="fig|1209989.3.peg.2415"/>
<dbReference type="EMBL" id="HF563609">
    <property type="protein sequence ID" value="CCP26918.1"/>
    <property type="molecule type" value="Genomic_DNA"/>
</dbReference>
<dbReference type="RefSeq" id="WP_013778995.1">
    <property type="nucleotide sequence ID" value="NC_015519.1"/>
</dbReference>
<dbReference type="OrthoDB" id="37674at2"/>
<dbReference type="HOGENOM" id="CLU_2182685_0_0_9"/>
<dbReference type="Proteomes" id="UP000010802">
    <property type="component" value="Chromosome"/>
</dbReference>
<accession>F4LQS0</accession>
<proteinExistence type="predicted"/>
<keyword evidence="2" id="KW-1185">Reference proteome</keyword>
<accession>L0S4X1</accession>
<sequence>MFMFDNEFKDMIVSCLTEALNAKDLKSALEKSSKIITAFYPNTKLWFTKSFGKRWSFIAGAGVDSFIQPQRIEYQDGYAAFLQNFAFRQEQEKDVLTDLFRIITTIQHQ</sequence>
<dbReference type="KEGG" id="tae:TepiRe1_2094"/>
<name>F4LQS0_TEPAE</name>